<proteinExistence type="predicted"/>
<reference evidence="3" key="1">
    <citation type="journal article" date="2021" name="Int. J. Syst. Evol. Microbiol.">
        <title>Actinocatenispora comari sp. nov., an endophytic actinomycete isolated from aerial parts of Comarum salesowianum.</title>
        <authorList>
            <person name="Oyunbileg N."/>
            <person name="Iizaka Y."/>
            <person name="Hamada M."/>
            <person name="Davaapurev B.O."/>
            <person name="Fukumoto A."/>
            <person name="Tsetseg B."/>
            <person name="Kato F."/>
            <person name="Tamura T."/>
            <person name="Batkhuu J."/>
            <person name="Anzai Y."/>
        </authorList>
    </citation>
    <scope>NUCLEOTIDE SEQUENCE [LARGE SCALE GENOMIC DNA]</scope>
    <source>
        <strain evidence="3">NUM-2625</strain>
    </source>
</reference>
<dbReference type="Proteomes" id="UP000614996">
    <property type="component" value="Unassembled WGS sequence"/>
</dbReference>
<evidence type="ECO:0000313" key="2">
    <source>
        <dbReference type="EMBL" id="GIL29158.1"/>
    </source>
</evidence>
<evidence type="ECO:0000313" key="3">
    <source>
        <dbReference type="Proteomes" id="UP000614996"/>
    </source>
</evidence>
<keyword evidence="3" id="KW-1185">Reference proteome</keyword>
<dbReference type="RefSeq" id="WP_207126832.1">
    <property type="nucleotide sequence ID" value="NZ_BOPO01000084.1"/>
</dbReference>
<sequence>MPRTTSPADKRRDRQLAAEQGVPYHQALNQVRGVAASRDGRAIFNSDRDVAPAIFDADRGIDGCRAWDDIVTGLDAAEQHLQDSDPYARAAAAADRGRLFAQMGARTTDKVYAHVCQLAALYEEQEGARIRCRHRIPTVFPRTQAAAVGLSTCDWCGRPWQADPTGACEHCPRLVFGPSPASREEAARYSPGQPVTADDIASWSEPVDGD</sequence>
<comment type="caution">
    <text evidence="2">The sequence shown here is derived from an EMBL/GenBank/DDBJ whole genome shotgun (WGS) entry which is preliminary data.</text>
</comment>
<dbReference type="EMBL" id="BOPO01000084">
    <property type="protein sequence ID" value="GIL29158.1"/>
    <property type="molecule type" value="Genomic_DNA"/>
</dbReference>
<evidence type="ECO:0000256" key="1">
    <source>
        <dbReference type="SAM" id="MobiDB-lite"/>
    </source>
</evidence>
<accession>A0A8J4ADQ1</accession>
<dbReference type="AlphaFoldDB" id="A0A8J4ADQ1"/>
<gene>
    <name evidence="2" type="ORF">NUM_44120</name>
</gene>
<protein>
    <submittedName>
        <fullName evidence="2">Uncharacterized protein</fullName>
    </submittedName>
</protein>
<name>A0A8J4ADQ1_9ACTN</name>
<organism evidence="2 3">
    <name type="scientific">Actinocatenispora comari</name>
    <dbReference type="NCBI Taxonomy" id="2807577"/>
    <lineage>
        <taxon>Bacteria</taxon>
        <taxon>Bacillati</taxon>
        <taxon>Actinomycetota</taxon>
        <taxon>Actinomycetes</taxon>
        <taxon>Micromonosporales</taxon>
        <taxon>Micromonosporaceae</taxon>
        <taxon>Actinocatenispora</taxon>
    </lineage>
</organism>
<feature type="region of interest" description="Disordered" evidence="1">
    <location>
        <begin position="182"/>
        <end position="210"/>
    </location>
</feature>